<gene>
    <name evidence="7" type="ORF">EF096_07685</name>
</gene>
<organism evidence="7 8">
    <name type="scientific">Pseudomonas neustonica</name>
    <dbReference type="NCBI Taxonomy" id="2487346"/>
    <lineage>
        <taxon>Bacteria</taxon>
        <taxon>Pseudomonadati</taxon>
        <taxon>Pseudomonadota</taxon>
        <taxon>Gammaproteobacteria</taxon>
        <taxon>Pseudomonadales</taxon>
        <taxon>Pseudomonadaceae</taxon>
        <taxon>Pseudomonas</taxon>
    </lineage>
</organism>
<dbReference type="Proteomes" id="UP000275199">
    <property type="component" value="Unassembled WGS sequence"/>
</dbReference>
<evidence type="ECO:0000313" key="7">
    <source>
        <dbReference type="EMBL" id="ROZ85932.1"/>
    </source>
</evidence>
<accession>A0ABX9XNQ3</accession>
<keyword evidence="3 6" id="KW-0812">Transmembrane</keyword>
<evidence type="ECO:0000256" key="3">
    <source>
        <dbReference type="ARBA" id="ARBA00022692"/>
    </source>
</evidence>
<evidence type="ECO:0000256" key="6">
    <source>
        <dbReference type="SAM" id="Phobius"/>
    </source>
</evidence>
<evidence type="ECO:0000256" key="2">
    <source>
        <dbReference type="ARBA" id="ARBA00022475"/>
    </source>
</evidence>
<comment type="caution">
    <text evidence="7">The sequence shown here is derived from an EMBL/GenBank/DDBJ whole genome shotgun (WGS) entry which is preliminary data.</text>
</comment>
<reference evidence="7 8" key="1">
    <citation type="submission" date="2018-11" db="EMBL/GenBank/DDBJ databases">
        <authorList>
            <person name="Jang G.I."/>
            <person name="Hwang C.Y."/>
        </authorList>
    </citation>
    <scope>NUCLEOTIDE SEQUENCE [LARGE SCALE GENOMIC DNA]</scope>
    <source>
        <strain evidence="7 8">SSM26</strain>
    </source>
</reference>
<keyword evidence="2" id="KW-1003">Cell membrane</keyword>
<keyword evidence="5 6" id="KW-0472">Membrane</keyword>
<sequence>MIQLLPFLLFAFVASITPGPTNLLAMSSSARFGLRATLPIVFCGCLASAGVVLAVGLGIGKILFSMPIVAQLLGWIGALWLSYLGWQITQAPSTIDATTKGERPLSGWATALMQLINPKPWTVALAVVSVFVTSTGAPAWLLALLFLLIAVPCMLLWAWLGLKAGRWLQTGIKLQRFNQVMGLLLAISGWLSLLS</sequence>
<evidence type="ECO:0000313" key="8">
    <source>
        <dbReference type="Proteomes" id="UP000275199"/>
    </source>
</evidence>
<evidence type="ECO:0000256" key="4">
    <source>
        <dbReference type="ARBA" id="ARBA00022989"/>
    </source>
</evidence>
<evidence type="ECO:0000256" key="1">
    <source>
        <dbReference type="ARBA" id="ARBA00004651"/>
    </source>
</evidence>
<protein>
    <submittedName>
        <fullName evidence="7">LysE family translocator</fullName>
    </submittedName>
</protein>
<keyword evidence="8" id="KW-1185">Reference proteome</keyword>
<dbReference type="Pfam" id="PF01810">
    <property type="entry name" value="LysE"/>
    <property type="match status" value="1"/>
</dbReference>
<dbReference type="RefSeq" id="WP_123889033.1">
    <property type="nucleotide sequence ID" value="NZ_RKKU01000006.1"/>
</dbReference>
<proteinExistence type="predicted"/>
<dbReference type="EMBL" id="RKKU01000006">
    <property type="protein sequence ID" value="ROZ85932.1"/>
    <property type="molecule type" value="Genomic_DNA"/>
</dbReference>
<feature type="transmembrane region" description="Helical" evidence="6">
    <location>
        <begin position="174"/>
        <end position="193"/>
    </location>
</feature>
<dbReference type="PANTHER" id="PTHR30086">
    <property type="entry name" value="ARGININE EXPORTER PROTEIN ARGO"/>
    <property type="match status" value="1"/>
</dbReference>
<keyword evidence="4 6" id="KW-1133">Transmembrane helix</keyword>
<dbReference type="PANTHER" id="PTHR30086:SF20">
    <property type="entry name" value="ARGININE EXPORTER PROTEIN ARGO-RELATED"/>
    <property type="match status" value="1"/>
</dbReference>
<feature type="transmembrane region" description="Helical" evidence="6">
    <location>
        <begin position="139"/>
        <end position="162"/>
    </location>
</feature>
<feature type="transmembrane region" description="Helical" evidence="6">
    <location>
        <begin position="35"/>
        <end position="55"/>
    </location>
</feature>
<name>A0ABX9XNQ3_9PSED</name>
<feature type="transmembrane region" description="Helical" evidence="6">
    <location>
        <begin position="62"/>
        <end position="83"/>
    </location>
</feature>
<dbReference type="InterPro" id="IPR001123">
    <property type="entry name" value="LeuE-type"/>
</dbReference>
<evidence type="ECO:0000256" key="5">
    <source>
        <dbReference type="ARBA" id="ARBA00023136"/>
    </source>
</evidence>
<comment type="subcellular location">
    <subcellularLocation>
        <location evidence="1">Cell membrane</location>
        <topology evidence="1">Multi-pass membrane protein</topology>
    </subcellularLocation>
</comment>